<gene>
    <name evidence="6" type="ORF">DDR33_16570</name>
</gene>
<dbReference type="AlphaFoldDB" id="A0A2U2PE53"/>
<keyword evidence="4 5" id="KW-0472">Membrane</keyword>
<dbReference type="Pfam" id="PF01925">
    <property type="entry name" value="TauE"/>
    <property type="match status" value="1"/>
</dbReference>
<evidence type="ECO:0000256" key="5">
    <source>
        <dbReference type="RuleBase" id="RU363041"/>
    </source>
</evidence>
<reference evidence="6 7" key="1">
    <citation type="submission" date="2018-04" db="EMBL/GenBank/DDBJ databases">
        <title>Pedobacter chongqingensis sp. nov., isolated from a rottenly hemp rope.</title>
        <authorList>
            <person name="Cai Y."/>
        </authorList>
    </citation>
    <scope>NUCLEOTIDE SEQUENCE [LARGE SCALE GENOMIC DNA]</scope>
    <source>
        <strain evidence="6 7">FJ4-8</strain>
    </source>
</reference>
<feature type="transmembrane region" description="Helical" evidence="5">
    <location>
        <begin position="188"/>
        <end position="206"/>
    </location>
</feature>
<evidence type="ECO:0000313" key="6">
    <source>
        <dbReference type="EMBL" id="PWG79666.1"/>
    </source>
</evidence>
<dbReference type="PANTHER" id="PTHR43701:SF2">
    <property type="entry name" value="MEMBRANE TRANSPORTER PROTEIN YJNA-RELATED"/>
    <property type="match status" value="1"/>
</dbReference>
<proteinExistence type="inferred from homology"/>
<keyword evidence="7" id="KW-1185">Reference proteome</keyword>
<dbReference type="Proteomes" id="UP000245647">
    <property type="component" value="Unassembled WGS sequence"/>
</dbReference>
<comment type="subcellular location">
    <subcellularLocation>
        <location evidence="5">Cell membrane</location>
        <topology evidence="5">Multi-pass membrane protein</topology>
    </subcellularLocation>
    <subcellularLocation>
        <location evidence="1">Membrane</location>
        <topology evidence="1">Multi-pass membrane protein</topology>
    </subcellularLocation>
</comment>
<dbReference type="OrthoDB" id="8559161at2"/>
<keyword evidence="2 5" id="KW-0812">Transmembrane</keyword>
<evidence type="ECO:0000256" key="3">
    <source>
        <dbReference type="ARBA" id="ARBA00022989"/>
    </source>
</evidence>
<dbReference type="EMBL" id="QEAS01000013">
    <property type="protein sequence ID" value="PWG79666.1"/>
    <property type="molecule type" value="Genomic_DNA"/>
</dbReference>
<evidence type="ECO:0000256" key="1">
    <source>
        <dbReference type="ARBA" id="ARBA00004141"/>
    </source>
</evidence>
<evidence type="ECO:0000313" key="7">
    <source>
        <dbReference type="Proteomes" id="UP000245647"/>
    </source>
</evidence>
<name>A0A2U2PE53_9SPHI</name>
<evidence type="ECO:0000256" key="2">
    <source>
        <dbReference type="ARBA" id="ARBA00022692"/>
    </source>
</evidence>
<keyword evidence="5" id="KW-1003">Cell membrane</keyword>
<dbReference type="RefSeq" id="WP_109416910.1">
    <property type="nucleotide sequence ID" value="NZ_QEAS01000013.1"/>
</dbReference>
<comment type="similarity">
    <text evidence="5">Belongs to the 4-toluene sulfonate uptake permease (TSUP) (TC 2.A.102) family.</text>
</comment>
<comment type="caution">
    <text evidence="6">The sequence shown here is derived from an EMBL/GenBank/DDBJ whole genome shotgun (WGS) entry which is preliminary data.</text>
</comment>
<sequence length="260" mass="27291">MEITGYLAAAFIGISLGLTGGGGSVLTVPVLVYLFHLNPVPATAYSLFVVGTSSAAGVLPKFKQGTVDPRIALTFGAPSLVVVFLFRKVIVPLIPEIIIQNHYFTIQKDDAILIMFAALMMLASLSMLRGKEKDPDRNFAPSDRGLIANGIATGIVAGLLGAGGGFIIIPSLVVFAGLDIKKAVGTSLLIIAVNSLVGFTGDLFHFDINWPLLLSISVLAIAGTIVGNYISGFISSGKLKKIFGWFILGMGAIILITEIL</sequence>
<organism evidence="6 7">
    <name type="scientific">Pararcticibacter amylolyticus</name>
    <dbReference type="NCBI Taxonomy" id="2173175"/>
    <lineage>
        <taxon>Bacteria</taxon>
        <taxon>Pseudomonadati</taxon>
        <taxon>Bacteroidota</taxon>
        <taxon>Sphingobacteriia</taxon>
        <taxon>Sphingobacteriales</taxon>
        <taxon>Sphingobacteriaceae</taxon>
        <taxon>Pararcticibacter</taxon>
    </lineage>
</organism>
<dbReference type="PANTHER" id="PTHR43701">
    <property type="entry name" value="MEMBRANE TRANSPORTER PROTEIN MJ0441-RELATED"/>
    <property type="match status" value="1"/>
</dbReference>
<accession>A0A2U2PE53</accession>
<dbReference type="InterPro" id="IPR051598">
    <property type="entry name" value="TSUP/Inactive_protease-like"/>
</dbReference>
<keyword evidence="3 5" id="KW-1133">Transmembrane helix</keyword>
<feature type="transmembrane region" description="Helical" evidence="5">
    <location>
        <begin position="42"/>
        <end position="59"/>
    </location>
</feature>
<feature type="transmembrane region" description="Helical" evidence="5">
    <location>
        <begin position="242"/>
        <end position="259"/>
    </location>
</feature>
<feature type="transmembrane region" description="Helical" evidence="5">
    <location>
        <begin position="212"/>
        <end position="230"/>
    </location>
</feature>
<feature type="transmembrane region" description="Helical" evidence="5">
    <location>
        <begin position="111"/>
        <end position="130"/>
    </location>
</feature>
<feature type="transmembrane region" description="Helical" evidence="5">
    <location>
        <begin position="71"/>
        <end position="90"/>
    </location>
</feature>
<dbReference type="GO" id="GO:0005886">
    <property type="term" value="C:plasma membrane"/>
    <property type="evidence" value="ECO:0007669"/>
    <property type="project" value="UniProtKB-SubCell"/>
</dbReference>
<dbReference type="InterPro" id="IPR002781">
    <property type="entry name" value="TM_pro_TauE-like"/>
</dbReference>
<feature type="transmembrane region" description="Helical" evidence="5">
    <location>
        <begin position="6"/>
        <end position="35"/>
    </location>
</feature>
<evidence type="ECO:0000256" key="4">
    <source>
        <dbReference type="ARBA" id="ARBA00023136"/>
    </source>
</evidence>
<protein>
    <recommendedName>
        <fullName evidence="5">Probable membrane transporter protein</fullName>
    </recommendedName>
</protein>
<feature type="transmembrane region" description="Helical" evidence="5">
    <location>
        <begin position="150"/>
        <end position="176"/>
    </location>
</feature>